<comment type="caution">
    <text evidence="2">The sequence shown here is derived from an EMBL/GenBank/DDBJ whole genome shotgun (WGS) entry which is preliminary data.</text>
</comment>
<accession>A0A6L5YGE2</accession>
<dbReference type="Gene3D" id="3.30.700.10">
    <property type="entry name" value="Glycoprotein, Type 4 Pilin"/>
    <property type="match status" value="1"/>
</dbReference>
<gene>
    <name evidence="2" type="ORF">FYJ59_02860</name>
</gene>
<organism evidence="2 3">
    <name type="scientific">Waltera intestinalis</name>
    <dbReference type="NCBI Taxonomy" id="2606635"/>
    <lineage>
        <taxon>Bacteria</taxon>
        <taxon>Bacillati</taxon>
        <taxon>Bacillota</taxon>
        <taxon>Clostridia</taxon>
        <taxon>Lachnospirales</taxon>
        <taxon>Lachnospiraceae</taxon>
        <taxon>Waltera</taxon>
    </lineage>
</organism>
<dbReference type="InterPro" id="IPR045584">
    <property type="entry name" value="Pilin-like"/>
</dbReference>
<dbReference type="NCBIfam" id="TIGR02532">
    <property type="entry name" value="IV_pilin_GFxxxE"/>
    <property type="match status" value="1"/>
</dbReference>
<dbReference type="RefSeq" id="WP_154495175.1">
    <property type="nucleotide sequence ID" value="NZ_VUMU01000002.1"/>
</dbReference>
<keyword evidence="1" id="KW-0472">Membrane</keyword>
<reference evidence="2 3" key="1">
    <citation type="submission" date="2019-08" db="EMBL/GenBank/DDBJ databases">
        <title>In-depth cultivation of the pig gut microbiome towards novel bacterial diversity and tailored functional studies.</title>
        <authorList>
            <person name="Wylensek D."/>
            <person name="Hitch T.C.A."/>
            <person name="Clavel T."/>
        </authorList>
    </citation>
    <scope>NUCLEOTIDE SEQUENCE [LARGE SCALE GENOMIC DNA]</scope>
    <source>
        <strain evidence="2 3">WCA3-601-WT-6H</strain>
    </source>
</reference>
<protein>
    <submittedName>
        <fullName evidence="2">Prepilin-type N-terminal cleavage/methylation domain-containing protein</fullName>
    </submittedName>
</protein>
<keyword evidence="1" id="KW-1133">Transmembrane helix</keyword>
<dbReference type="Pfam" id="PF07963">
    <property type="entry name" value="N_methyl"/>
    <property type="match status" value="1"/>
</dbReference>
<name>A0A6L5YGE2_9FIRM</name>
<keyword evidence="3" id="KW-1185">Reference proteome</keyword>
<dbReference type="Proteomes" id="UP000476055">
    <property type="component" value="Unassembled WGS sequence"/>
</dbReference>
<evidence type="ECO:0000256" key="1">
    <source>
        <dbReference type="SAM" id="Phobius"/>
    </source>
</evidence>
<dbReference type="AlphaFoldDB" id="A0A6L5YGE2"/>
<dbReference type="InterPro" id="IPR012902">
    <property type="entry name" value="N_methyl_site"/>
</dbReference>
<feature type="transmembrane region" description="Helical" evidence="1">
    <location>
        <begin position="20"/>
        <end position="39"/>
    </location>
</feature>
<evidence type="ECO:0000313" key="2">
    <source>
        <dbReference type="EMBL" id="MST57193.1"/>
    </source>
</evidence>
<dbReference type="EMBL" id="VUMU01000002">
    <property type="protein sequence ID" value="MST57193.1"/>
    <property type="molecule type" value="Genomic_DNA"/>
</dbReference>
<proteinExistence type="predicted"/>
<sequence>MQKHTKEGQLNNAGFSLVELLIAIVVLAIIVVPLLHSFVTSARTNAKSRSTMHATAIAEDVMEMFEAHSLEEMAEIYEGETPEGFTNTVNRDVNGDGTGIWKYTVRDDSTTSSTYDVVITMDPTRTEYDMFNDKDIVELENLSGERNAVYSEAEDSATDAYLYYKTGTDKDIPTIARYTTKTIQINIMTGKISLDLGLGEITEADTYLVTASTVYHCNTGIVDLGGKSGDYPQNGQDYVIFSNENSLREQADRIRAKKADGTYTTEDKIQNGLANIIVCLQPRVECAQSVIPAEPVDRVIVNNPGNVPVNVFLAIQEPSDEWVNSFGSRTYYDTLLMSYKASFELRETYPAWNPADGDKLGGSDFRSACRLRTNLITNGNTVYTFRNLSMTGTNNKVDGNTAKSIMDVDSLTPKEKKNRIYDMRVEVYAEGDSSTGRPIVTMTGTAIE</sequence>
<keyword evidence="1" id="KW-0812">Transmembrane</keyword>
<evidence type="ECO:0000313" key="3">
    <source>
        <dbReference type="Proteomes" id="UP000476055"/>
    </source>
</evidence>
<dbReference type="SUPFAM" id="SSF54523">
    <property type="entry name" value="Pili subunits"/>
    <property type="match status" value="1"/>
</dbReference>